<keyword evidence="7" id="KW-1185">Reference proteome</keyword>
<evidence type="ECO:0000256" key="3">
    <source>
        <dbReference type="ARBA" id="ARBA00022737"/>
    </source>
</evidence>
<keyword evidence="5" id="KW-0812">Transmembrane</keyword>
<reference evidence="6" key="2">
    <citation type="submission" date="2025-08" db="UniProtKB">
        <authorList>
            <consortium name="Ensembl"/>
        </authorList>
    </citation>
    <scope>IDENTIFICATION</scope>
</reference>
<dbReference type="GO" id="GO:0005615">
    <property type="term" value="C:extracellular space"/>
    <property type="evidence" value="ECO:0007669"/>
    <property type="project" value="InterPro"/>
</dbReference>
<keyword evidence="5" id="KW-1133">Transmembrane helix</keyword>
<keyword evidence="3" id="KW-0677">Repeat</keyword>
<dbReference type="Pfam" id="PF05782">
    <property type="entry name" value="ECM1"/>
    <property type="match status" value="2"/>
</dbReference>
<evidence type="ECO:0000256" key="4">
    <source>
        <dbReference type="SAM" id="MobiDB-lite"/>
    </source>
</evidence>
<dbReference type="InterPro" id="IPR008605">
    <property type="entry name" value="ECM1"/>
</dbReference>
<feature type="region of interest" description="Disordered" evidence="4">
    <location>
        <begin position="229"/>
        <end position="269"/>
    </location>
</feature>
<dbReference type="Ensembl" id="ENSHHUT00000024023.1">
    <property type="protein sequence ID" value="ENSHHUP00000023150.1"/>
    <property type="gene ID" value="ENSHHUG00000014515.1"/>
</dbReference>
<reference evidence="7" key="1">
    <citation type="submission" date="2018-06" db="EMBL/GenBank/DDBJ databases">
        <title>Genome assembly of Danube salmon.</title>
        <authorList>
            <person name="Macqueen D.J."/>
            <person name="Gundappa M.K."/>
        </authorList>
    </citation>
    <scope>NUCLEOTIDE SEQUENCE [LARGE SCALE GENOMIC DNA]</scope>
</reference>
<organism evidence="6 7">
    <name type="scientific">Hucho hucho</name>
    <name type="common">huchen</name>
    <dbReference type="NCBI Taxonomy" id="62062"/>
    <lineage>
        <taxon>Eukaryota</taxon>
        <taxon>Metazoa</taxon>
        <taxon>Chordata</taxon>
        <taxon>Craniata</taxon>
        <taxon>Vertebrata</taxon>
        <taxon>Euteleostomi</taxon>
        <taxon>Actinopterygii</taxon>
        <taxon>Neopterygii</taxon>
        <taxon>Teleostei</taxon>
        <taxon>Protacanthopterygii</taxon>
        <taxon>Salmoniformes</taxon>
        <taxon>Salmonidae</taxon>
        <taxon>Salmoninae</taxon>
        <taxon>Hucho</taxon>
    </lineage>
</organism>
<dbReference type="GeneTree" id="ENSGT00390000006215"/>
<accession>A0A4W5LBX9</accession>
<dbReference type="InterPro" id="IPR020858">
    <property type="entry name" value="Serum_albumin-like"/>
</dbReference>
<dbReference type="AlphaFoldDB" id="A0A4W5LBX9"/>
<dbReference type="GO" id="GO:0030500">
    <property type="term" value="P:regulation of bone mineralization"/>
    <property type="evidence" value="ECO:0007669"/>
    <property type="project" value="TreeGrafter"/>
</dbReference>
<dbReference type="Gene3D" id="1.10.246.10">
    <property type="match status" value="2"/>
</dbReference>
<evidence type="ECO:0000256" key="2">
    <source>
        <dbReference type="ARBA" id="ARBA00022525"/>
    </source>
</evidence>
<protein>
    <submittedName>
        <fullName evidence="6">Extracellular matrix protein 1b</fullName>
    </submittedName>
</protein>
<dbReference type="SUPFAM" id="SSF48552">
    <property type="entry name" value="Serum albumin-like"/>
    <property type="match status" value="2"/>
</dbReference>
<evidence type="ECO:0000256" key="1">
    <source>
        <dbReference type="ARBA" id="ARBA00004613"/>
    </source>
</evidence>
<dbReference type="PANTHER" id="PTHR16776:SF3">
    <property type="entry name" value="EXTRACELLULAR MATRIX PROTEIN 1"/>
    <property type="match status" value="1"/>
</dbReference>
<dbReference type="STRING" id="62062.ENSHHUP00000023150"/>
<dbReference type="PANTHER" id="PTHR16776">
    <property type="entry name" value="EXTRACELLULAR MATRIX PROTEIN 1"/>
    <property type="match status" value="1"/>
</dbReference>
<sequence>MVRVLWLTYKLAFVGVCVPVSVFLCLCLHSLIPSTDNRSLPDMLQRQASFDLEDFLQREIHYKPNMTQRENTLHLNANFTPGVRPMVGPRSFGYSHPSILFPPGRPSPKNLQAICLHSNLRPRYPSYSLPRNGWDHFRRQAQAVNRVESWYSACCRGNGTQQVQEVTLCCVTQAWEQTLSTFCTDEFSVKTSHYHCCKKQGGDRLSCFHSQTPNPHYLPTTPIPEPGFTFNPNTCHKSQPGPRTVRGENPKKNPQATPRDSDISFPPGRPTSDNIGLVCCLRKHRPLYTPKCLPRTGFGWLARQSKAMNRLERGFKHCCKGQEDVLPCVEKKWREVLDRFCEEEQKGKPHNSSCCDVGEGEERYTCFSSRAPHPDYDQKLDSASAAQQTHTLGHICETYKIIKKFPVALPVQNLVDQCCPLPADQITACVQEKLGMLSLRRCLEGKPSSSAVLQKSCPSSSFSQDSPMCLSSLLMNAITKATKSPHLRKRKCLLA</sequence>
<evidence type="ECO:0000256" key="5">
    <source>
        <dbReference type="SAM" id="Phobius"/>
    </source>
</evidence>
<proteinExistence type="predicted"/>
<comment type="subcellular location">
    <subcellularLocation>
        <location evidence="1">Secreted</location>
    </subcellularLocation>
</comment>
<reference evidence="6" key="3">
    <citation type="submission" date="2025-09" db="UniProtKB">
        <authorList>
            <consortium name="Ensembl"/>
        </authorList>
    </citation>
    <scope>IDENTIFICATION</scope>
</reference>
<keyword evidence="5" id="KW-0472">Membrane</keyword>
<feature type="transmembrane region" description="Helical" evidence="5">
    <location>
        <begin position="12"/>
        <end position="32"/>
    </location>
</feature>
<dbReference type="Proteomes" id="UP000314982">
    <property type="component" value="Unassembled WGS sequence"/>
</dbReference>
<dbReference type="GO" id="GO:0007165">
    <property type="term" value="P:signal transduction"/>
    <property type="evidence" value="ECO:0007669"/>
    <property type="project" value="InterPro"/>
</dbReference>
<name>A0A4W5LBX9_9TELE</name>
<evidence type="ECO:0000313" key="7">
    <source>
        <dbReference type="Proteomes" id="UP000314982"/>
    </source>
</evidence>
<evidence type="ECO:0000313" key="6">
    <source>
        <dbReference type="Ensembl" id="ENSHHUP00000023150.1"/>
    </source>
</evidence>
<keyword evidence="2" id="KW-0964">Secreted</keyword>